<evidence type="ECO:0000256" key="1">
    <source>
        <dbReference type="ARBA" id="ARBA00005771"/>
    </source>
</evidence>
<comment type="similarity">
    <text evidence="1">Belongs to the sulfotransferase 1 family.</text>
</comment>
<dbReference type="Proteomes" id="UP001147695">
    <property type="component" value="Unassembled WGS sequence"/>
</dbReference>
<dbReference type="SUPFAM" id="SSF52540">
    <property type="entry name" value="P-loop containing nucleoside triphosphate hydrolases"/>
    <property type="match status" value="1"/>
</dbReference>
<gene>
    <name evidence="4" type="ORF">N7452_008038</name>
</gene>
<organism evidence="4 5">
    <name type="scientific">Penicillium brevicompactum</name>
    <dbReference type="NCBI Taxonomy" id="5074"/>
    <lineage>
        <taxon>Eukaryota</taxon>
        <taxon>Fungi</taxon>
        <taxon>Dikarya</taxon>
        <taxon>Ascomycota</taxon>
        <taxon>Pezizomycotina</taxon>
        <taxon>Eurotiomycetes</taxon>
        <taxon>Eurotiomycetidae</taxon>
        <taxon>Eurotiales</taxon>
        <taxon>Aspergillaceae</taxon>
        <taxon>Penicillium</taxon>
    </lineage>
</organism>
<evidence type="ECO:0000256" key="2">
    <source>
        <dbReference type="ARBA" id="ARBA00022679"/>
    </source>
</evidence>
<reference evidence="4" key="2">
    <citation type="journal article" date="2023" name="IMA Fungus">
        <title>Comparative genomic study of the Penicillium genus elucidates a diverse pangenome and 15 lateral gene transfer events.</title>
        <authorList>
            <person name="Petersen C."/>
            <person name="Sorensen T."/>
            <person name="Nielsen M.R."/>
            <person name="Sondergaard T.E."/>
            <person name="Sorensen J.L."/>
            <person name="Fitzpatrick D.A."/>
            <person name="Frisvad J.C."/>
            <person name="Nielsen K.L."/>
        </authorList>
    </citation>
    <scope>NUCLEOTIDE SEQUENCE</scope>
    <source>
        <strain evidence="4">IBT 35673</strain>
    </source>
</reference>
<keyword evidence="2" id="KW-0808">Transferase</keyword>
<name>A0A9W9U9C8_PENBR</name>
<evidence type="ECO:0000313" key="4">
    <source>
        <dbReference type="EMBL" id="KAJ5327648.1"/>
    </source>
</evidence>
<protein>
    <recommendedName>
        <fullName evidence="3">Sulfotransferase domain-containing protein</fullName>
    </recommendedName>
</protein>
<reference evidence="4" key="1">
    <citation type="submission" date="2022-12" db="EMBL/GenBank/DDBJ databases">
        <authorList>
            <person name="Petersen C."/>
        </authorList>
    </citation>
    <scope>NUCLEOTIDE SEQUENCE</scope>
    <source>
        <strain evidence="4">IBT 35673</strain>
    </source>
</reference>
<feature type="domain" description="Sulfotransferase" evidence="3">
    <location>
        <begin position="79"/>
        <end position="317"/>
    </location>
</feature>
<evidence type="ECO:0000259" key="3">
    <source>
        <dbReference type="Pfam" id="PF00685"/>
    </source>
</evidence>
<dbReference type="GO" id="GO:0008146">
    <property type="term" value="F:sulfotransferase activity"/>
    <property type="evidence" value="ECO:0007669"/>
    <property type="project" value="InterPro"/>
</dbReference>
<evidence type="ECO:0000313" key="5">
    <source>
        <dbReference type="Proteomes" id="UP001147695"/>
    </source>
</evidence>
<sequence>MTLEHIVTPHDDKIPAHVSEPSHEPAVAEYRDEEHAESVQNICIGDFGYKYRVHDGRVMPPFIGPERYKMTRNLSLKSTDICFVSWPRSGSTWLSYILVSLTGMEGQTLRDSFHWPESGWLYERDEADLQKAKDPRIFASHMPFDMALGGDPTQNPCRYIYIARNPKDVCTSCYYFDREKSWSGWYSGSWDHWLNMFVQGKCHRGDWFDHVLSWWKNRDAENILFLKYEDLLRDPQSRIREIAQFLGIDLDNRTLEAITDQANFAIMKKSRFTGMADIKEAGEFYRKGRIGSWKEQFTVAQNDVFDKLYKSRMSDSGLDFEF</sequence>
<comment type="caution">
    <text evidence="4">The sequence shown here is derived from an EMBL/GenBank/DDBJ whole genome shotgun (WGS) entry which is preliminary data.</text>
</comment>
<dbReference type="AlphaFoldDB" id="A0A9W9U9C8"/>
<dbReference type="InterPro" id="IPR027417">
    <property type="entry name" value="P-loop_NTPase"/>
</dbReference>
<dbReference type="InterPro" id="IPR000863">
    <property type="entry name" value="Sulfotransferase_dom"/>
</dbReference>
<dbReference type="Gene3D" id="3.40.50.300">
    <property type="entry name" value="P-loop containing nucleotide triphosphate hydrolases"/>
    <property type="match status" value="1"/>
</dbReference>
<dbReference type="PANTHER" id="PTHR11783">
    <property type="entry name" value="SULFOTRANSFERASE SULT"/>
    <property type="match status" value="1"/>
</dbReference>
<dbReference type="EMBL" id="JAPZBQ010000005">
    <property type="protein sequence ID" value="KAJ5327648.1"/>
    <property type="molecule type" value="Genomic_DNA"/>
</dbReference>
<accession>A0A9W9U9C8</accession>
<proteinExistence type="inferred from homology"/>
<dbReference type="Pfam" id="PF00685">
    <property type="entry name" value="Sulfotransfer_1"/>
    <property type="match status" value="1"/>
</dbReference>